<protein>
    <recommendedName>
        <fullName evidence="3 11">Thymidylate kinase</fullName>
        <ecNumber evidence="2 11">2.7.4.9</ecNumber>
    </recommendedName>
    <alternativeName>
        <fullName evidence="11">dTMP kinase</fullName>
    </alternativeName>
</protein>
<feature type="domain" description="Thymidylate kinase-like" evidence="12">
    <location>
        <begin position="9"/>
        <end position="189"/>
    </location>
</feature>
<dbReference type="AlphaFoldDB" id="A0A0G0FUI9"/>
<dbReference type="InterPro" id="IPR018094">
    <property type="entry name" value="Thymidylate_kinase"/>
</dbReference>
<dbReference type="FunFam" id="3.40.50.300:FF:000225">
    <property type="entry name" value="Thymidylate kinase"/>
    <property type="match status" value="1"/>
</dbReference>
<evidence type="ECO:0000256" key="3">
    <source>
        <dbReference type="ARBA" id="ARBA00017144"/>
    </source>
</evidence>
<dbReference type="InterPro" id="IPR018095">
    <property type="entry name" value="Thymidylate_kin_CS"/>
</dbReference>
<dbReference type="InterPro" id="IPR039430">
    <property type="entry name" value="Thymidylate_kin-like_dom"/>
</dbReference>
<dbReference type="GO" id="GO:0006227">
    <property type="term" value="P:dUDP biosynthetic process"/>
    <property type="evidence" value="ECO:0007669"/>
    <property type="project" value="TreeGrafter"/>
</dbReference>
<evidence type="ECO:0000256" key="10">
    <source>
        <dbReference type="ARBA" id="ARBA00057735"/>
    </source>
</evidence>
<dbReference type="CDD" id="cd01672">
    <property type="entry name" value="TMPK"/>
    <property type="match status" value="1"/>
</dbReference>
<comment type="caution">
    <text evidence="11">Lacks conserved residue(s) required for the propagation of feature annotation.</text>
</comment>
<gene>
    <name evidence="11" type="primary">tmk</name>
    <name evidence="13" type="ORF">US36_C0007G0006</name>
</gene>
<dbReference type="Gene3D" id="3.40.50.300">
    <property type="entry name" value="P-loop containing nucleotide triphosphate hydrolases"/>
    <property type="match status" value="1"/>
</dbReference>
<comment type="function">
    <text evidence="10 11">Phosphorylation of dTMP to form dTDP in both de novo and salvage pathways of dTTP synthesis.</text>
</comment>
<dbReference type="PROSITE" id="PS01331">
    <property type="entry name" value="THYMIDYLATE_KINASE"/>
    <property type="match status" value="1"/>
</dbReference>
<evidence type="ECO:0000259" key="12">
    <source>
        <dbReference type="Pfam" id="PF02223"/>
    </source>
</evidence>
<dbReference type="GO" id="GO:0004798">
    <property type="term" value="F:dTMP kinase activity"/>
    <property type="evidence" value="ECO:0007669"/>
    <property type="project" value="UniProtKB-UniRule"/>
</dbReference>
<evidence type="ECO:0000256" key="5">
    <source>
        <dbReference type="ARBA" id="ARBA00022727"/>
    </source>
</evidence>
<dbReference type="NCBIfam" id="TIGR00041">
    <property type="entry name" value="DTMP_kinase"/>
    <property type="match status" value="1"/>
</dbReference>
<evidence type="ECO:0000256" key="11">
    <source>
        <dbReference type="HAMAP-Rule" id="MF_00165"/>
    </source>
</evidence>
<dbReference type="SUPFAM" id="SSF52540">
    <property type="entry name" value="P-loop containing nucleoside triphosphate hydrolases"/>
    <property type="match status" value="1"/>
</dbReference>
<evidence type="ECO:0000256" key="4">
    <source>
        <dbReference type="ARBA" id="ARBA00022679"/>
    </source>
</evidence>
<evidence type="ECO:0000256" key="2">
    <source>
        <dbReference type="ARBA" id="ARBA00012980"/>
    </source>
</evidence>
<proteinExistence type="inferred from homology"/>
<comment type="catalytic activity">
    <reaction evidence="9 11">
        <text>dTMP + ATP = dTDP + ADP</text>
        <dbReference type="Rhea" id="RHEA:13517"/>
        <dbReference type="ChEBI" id="CHEBI:30616"/>
        <dbReference type="ChEBI" id="CHEBI:58369"/>
        <dbReference type="ChEBI" id="CHEBI:63528"/>
        <dbReference type="ChEBI" id="CHEBI:456216"/>
        <dbReference type="EC" id="2.7.4.9"/>
    </reaction>
</comment>
<keyword evidence="5 11" id="KW-0545">Nucleotide biosynthesis</keyword>
<organism evidence="13 14">
    <name type="scientific">Candidatus Wolfebacteria bacterium GW2011_GWC1_37_10</name>
    <dbReference type="NCBI Taxonomy" id="1619010"/>
    <lineage>
        <taxon>Bacteria</taxon>
        <taxon>Candidatus Wolfeibacteriota</taxon>
    </lineage>
</organism>
<dbReference type="EC" id="2.7.4.9" evidence="2 11"/>
<evidence type="ECO:0000256" key="6">
    <source>
        <dbReference type="ARBA" id="ARBA00022741"/>
    </source>
</evidence>
<dbReference type="PANTHER" id="PTHR10344">
    <property type="entry name" value="THYMIDYLATE KINASE"/>
    <property type="match status" value="1"/>
</dbReference>
<name>A0A0G0FUI9_9BACT</name>
<keyword evidence="7 11" id="KW-0418">Kinase</keyword>
<dbReference type="GO" id="GO:0006233">
    <property type="term" value="P:dTDP biosynthetic process"/>
    <property type="evidence" value="ECO:0007669"/>
    <property type="project" value="InterPro"/>
</dbReference>
<evidence type="ECO:0000313" key="14">
    <source>
        <dbReference type="Proteomes" id="UP000034044"/>
    </source>
</evidence>
<evidence type="ECO:0000256" key="8">
    <source>
        <dbReference type="ARBA" id="ARBA00022840"/>
    </source>
</evidence>
<keyword evidence="4 11" id="KW-0808">Transferase</keyword>
<dbReference type="PATRIC" id="fig|1619010.3.peg.273"/>
<evidence type="ECO:0000313" key="13">
    <source>
        <dbReference type="EMBL" id="KKQ22673.1"/>
    </source>
</evidence>
<keyword evidence="8 11" id="KW-0067">ATP-binding</keyword>
<dbReference type="Proteomes" id="UP000034044">
    <property type="component" value="Unassembled WGS sequence"/>
</dbReference>
<dbReference type="PANTHER" id="PTHR10344:SF4">
    <property type="entry name" value="UMP-CMP KINASE 2, MITOCHONDRIAL"/>
    <property type="match status" value="1"/>
</dbReference>
<dbReference type="GO" id="GO:0005524">
    <property type="term" value="F:ATP binding"/>
    <property type="evidence" value="ECO:0007669"/>
    <property type="project" value="UniProtKB-UniRule"/>
</dbReference>
<dbReference type="GO" id="GO:0005829">
    <property type="term" value="C:cytosol"/>
    <property type="evidence" value="ECO:0007669"/>
    <property type="project" value="TreeGrafter"/>
</dbReference>
<dbReference type="EMBL" id="LBSR01000007">
    <property type="protein sequence ID" value="KKQ22673.1"/>
    <property type="molecule type" value="Genomic_DNA"/>
</dbReference>
<evidence type="ECO:0000256" key="1">
    <source>
        <dbReference type="ARBA" id="ARBA00009776"/>
    </source>
</evidence>
<reference evidence="13 14" key="1">
    <citation type="journal article" date="2015" name="Nature">
        <title>rRNA introns, odd ribosomes, and small enigmatic genomes across a large radiation of phyla.</title>
        <authorList>
            <person name="Brown C.T."/>
            <person name="Hug L.A."/>
            <person name="Thomas B.C."/>
            <person name="Sharon I."/>
            <person name="Castelle C.J."/>
            <person name="Singh A."/>
            <person name="Wilkins M.J."/>
            <person name="Williams K.H."/>
            <person name="Banfield J.F."/>
        </authorList>
    </citation>
    <scope>NUCLEOTIDE SEQUENCE [LARGE SCALE GENOMIC DNA]</scope>
</reference>
<dbReference type="GO" id="GO:0006235">
    <property type="term" value="P:dTTP biosynthetic process"/>
    <property type="evidence" value="ECO:0007669"/>
    <property type="project" value="UniProtKB-UniRule"/>
</dbReference>
<dbReference type="Pfam" id="PF02223">
    <property type="entry name" value="Thymidylate_kin"/>
    <property type="match status" value="1"/>
</dbReference>
<comment type="similarity">
    <text evidence="1 11">Belongs to the thymidylate kinase family.</text>
</comment>
<dbReference type="HAMAP" id="MF_00165">
    <property type="entry name" value="Thymidylate_kinase"/>
    <property type="match status" value="1"/>
</dbReference>
<keyword evidence="6 11" id="KW-0547">Nucleotide-binding</keyword>
<dbReference type="InterPro" id="IPR027417">
    <property type="entry name" value="P-loop_NTPase"/>
</dbReference>
<sequence>MEKGKFIVLEGGEGAGKGMVIEDLKNRFAHWREMGVYQNGAAYNMVFTREPGGTNISEEIRNVLMNKIYGKMSVLTELFLFCSARAQHIDELILPALFSGKNVICDRFEYSTFAYQIFGREYHELKDVFNLLNSVARRTVEPDIVIYLDVEPEIGLERKAKSKDGHCTRFDAEKLEFHNRVRDGFLNQYFAAIKKRSNPAWFLIPTDEMSEEEVKEEAWKIVRKTLEIE</sequence>
<comment type="caution">
    <text evidence="13">The sequence shown here is derived from an EMBL/GenBank/DDBJ whole genome shotgun (WGS) entry which is preliminary data.</text>
</comment>
<accession>A0A0G0FUI9</accession>
<evidence type="ECO:0000256" key="9">
    <source>
        <dbReference type="ARBA" id="ARBA00048743"/>
    </source>
</evidence>
<evidence type="ECO:0000256" key="7">
    <source>
        <dbReference type="ARBA" id="ARBA00022777"/>
    </source>
</evidence>